<name>A0ABS7GR34_9HYPH</name>
<accession>A0ABS7GR34</accession>
<evidence type="ECO:0000313" key="2">
    <source>
        <dbReference type="EMBL" id="MBW9052417.1"/>
    </source>
</evidence>
<proteinExistence type="predicted"/>
<dbReference type="RefSeq" id="WP_220333869.1">
    <property type="nucleotide sequence ID" value="NZ_JAEUAK010000003.1"/>
</dbReference>
<feature type="region of interest" description="Disordered" evidence="1">
    <location>
        <begin position="67"/>
        <end position="93"/>
    </location>
</feature>
<dbReference type="Proteomes" id="UP000717752">
    <property type="component" value="Unassembled WGS sequence"/>
</dbReference>
<evidence type="ECO:0000313" key="3">
    <source>
        <dbReference type="Proteomes" id="UP000717752"/>
    </source>
</evidence>
<evidence type="ECO:0008006" key="4">
    <source>
        <dbReference type="Google" id="ProtNLM"/>
    </source>
</evidence>
<protein>
    <recommendedName>
        <fullName evidence="4">Peptidase M4 family protein</fullName>
    </recommendedName>
</protein>
<reference evidence="2 3" key="1">
    <citation type="journal article" date="2021" name="MBio">
        <title>Poor Competitiveness of Bradyrhizobium in Pigeon Pea Root Colonization in Indian Soils.</title>
        <authorList>
            <person name="Chalasani D."/>
            <person name="Basu A."/>
            <person name="Pullabhotla S.V.S.R.N."/>
            <person name="Jorrin B."/>
            <person name="Neal A.L."/>
            <person name="Poole P.S."/>
            <person name="Podile A.R."/>
            <person name="Tkacz A."/>
        </authorList>
    </citation>
    <scope>NUCLEOTIDE SEQUENCE [LARGE SCALE GENOMIC DNA]</scope>
    <source>
        <strain evidence="2 3">HU56</strain>
    </source>
</reference>
<comment type="caution">
    <text evidence="2">The sequence shown here is derived from an EMBL/GenBank/DDBJ whole genome shotgun (WGS) entry which is preliminary data.</text>
</comment>
<feature type="compositionally biased region" description="Basic and acidic residues" evidence="1">
    <location>
        <begin position="77"/>
        <end position="93"/>
    </location>
</feature>
<dbReference type="SUPFAM" id="SSF55486">
    <property type="entry name" value="Metalloproteases ('zincins'), catalytic domain"/>
    <property type="match status" value="1"/>
</dbReference>
<evidence type="ECO:0000256" key="1">
    <source>
        <dbReference type="SAM" id="MobiDB-lite"/>
    </source>
</evidence>
<gene>
    <name evidence="2" type="ORF">JNB85_08320</name>
</gene>
<sequence length="394" mass="45200">MEPYPNNVTERVNPRIGTRFWIFPQPPFIPGYEEPDRVWLSILPDEIRDGPSDQWVYVVDPLIEKQPYGPDDLPPFEGERRPAARSGPDRNFDNMDPKSRAYLGVHVYACVHFVLDIWHSYLGHRIRWFFDPAFRRLEIIPLVDWDNAHAGYGYLELGASDVGGVLRPYALNFDTIAHEVGHFISLSELGIPMITSREADFFPFSEAFSDCVSLISLLHFDSAVDRLLRRTQGNLLLSNELNRFAETSPETQIRLATNFRRMSETTREPHDRSLPFLGAIFDSIVEIYHRQLVRDGFADRRLLNVDLRDLTMSEFDEFRSLTERSFRVRPLYFKLALETARDQVGSALAASLRTLDPNTMTLEQAARAVIQAASRGGADALEANFVWREIIGPR</sequence>
<organism evidence="2 3">
    <name type="scientific">Rhizobium mesosinicum</name>
    <dbReference type="NCBI Taxonomy" id="335017"/>
    <lineage>
        <taxon>Bacteria</taxon>
        <taxon>Pseudomonadati</taxon>
        <taxon>Pseudomonadota</taxon>
        <taxon>Alphaproteobacteria</taxon>
        <taxon>Hyphomicrobiales</taxon>
        <taxon>Rhizobiaceae</taxon>
        <taxon>Rhizobium/Agrobacterium group</taxon>
        <taxon>Rhizobium</taxon>
    </lineage>
</organism>
<dbReference type="EMBL" id="JAEUAK010000003">
    <property type="protein sequence ID" value="MBW9052417.1"/>
    <property type="molecule type" value="Genomic_DNA"/>
</dbReference>
<keyword evidence="3" id="KW-1185">Reference proteome</keyword>